<sequence>MVNAIRSRVVAASRRVVLASIALNLLVREVFDRQPDATLDIRDETTLRQFMLGTASANKPDARVADIFLRNPGLLHEVSDRHLSDRNIYSAAAKKLGTNLRNHLVVNLRRVVNKALADVPNDAERVLMLYTLYGWKGGPRKKIKPPKKAKTSSSVAPTAEIAPEPPPLLSAPQLDFIRECRRILGFTDDTEELTERWMDKPANLPRILAFFVHVNRLLEHRGELEDDPLNRGPTCFALLPICKIKRHFVTLDTHSIHGVARDAEIVSSEGGVAGEKGAIETEESRAAKKPKSTAAQGEEAEEKVAKKPNSSPPRPTAEQLARCRIVVIDPGRTNIIYAVEVTSSGVKVYRLTRAQYYQESGVARGKQQATSWLRGVKDELAQLSTVSPKGADLPAFLLFVATHLATSEARWEEAMKPRWAQMRLRLYGGKKRVLSRFFNEIARGQGGADSRPVVIAYGAAKFAPGGKGELSVPTSGVFKACQERFPTYLVDEFRTTKIHHVDDSLLQGVGERRWKGDNVKTVRGLLWCGSTNEKKSKFINRDFNGAMNIRRCFVSAERPAILDRSKCQGRLQFVRTGRVIRMK</sequence>
<evidence type="ECO:0000313" key="3">
    <source>
        <dbReference type="Proteomes" id="UP000236333"/>
    </source>
</evidence>
<feature type="region of interest" description="Disordered" evidence="1">
    <location>
        <begin position="140"/>
        <end position="164"/>
    </location>
</feature>
<gene>
    <name evidence="2" type="ORF">TSOC_005129</name>
</gene>
<keyword evidence="3" id="KW-1185">Reference proteome</keyword>
<feature type="compositionally biased region" description="Basic and acidic residues" evidence="1">
    <location>
        <begin position="277"/>
        <end position="286"/>
    </location>
</feature>
<accession>A0A2J8A767</accession>
<feature type="compositionally biased region" description="Basic residues" evidence="1">
    <location>
        <begin position="140"/>
        <end position="150"/>
    </location>
</feature>
<evidence type="ECO:0000256" key="1">
    <source>
        <dbReference type="SAM" id="MobiDB-lite"/>
    </source>
</evidence>
<comment type="caution">
    <text evidence="2">The sequence shown here is derived from an EMBL/GenBank/DDBJ whole genome shotgun (WGS) entry which is preliminary data.</text>
</comment>
<dbReference type="Proteomes" id="UP000236333">
    <property type="component" value="Unassembled WGS sequence"/>
</dbReference>
<dbReference type="EMBL" id="PGGS01000133">
    <property type="protein sequence ID" value="PNH08357.1"/>
    <property type="molecule type" value="Genomic_DNA"/>
</dbReference>
<proteinExistence type="predicted"/>
<dbReference type="AlphaFoldDB" id="A0A2J8A767"/>
<protein>
    <submittedName>
        <fullName evidence="2">Uncharacterized protein</fullName>
    </submittedName>
</protein>
<name>A0A2J8A767_9CHLO</name>
<evidence type="ECO:0000313" key="2">
    <source>
        <dbReference type="EMBL" id="PNH08357.1"/>
    </source>
</evidence>
<reference evidence="2 3" key="1">
    <citation type="journal article" date="2017" name="Mol. Biol. Evol.">
        <title>The 4-celled Tetrabaena socialis nuclear genome reveals the essential components for genetic control of cell number at the origin of multicellularity in the volvocine lineage.</title>
        <authorList>
            <person name="Featherston J."/>
            <person name="Arakaki Y."/>
            <person name="Hanschen E.R."/>
            <person name="Ferris P.J."/>
            <person name="Michod R.E."/>
            <person name="Olson B.J.S.C."/>
            <person name="Nozaki H."/>
            <person name="Durand P.M."/>
        </authorList>
    </citation>
    <scope>NUCLEOTIDE SEQUENCE [LARGE SCALE GENOMIC DNA]</scope>
    <source>
        <strain evidence="2 3">NIES-571</strain>
    </source>
</reference>
<organism evidence="2 3">
    <name type="scientific">Tetrabaena socialis</name>
    <dbReference type="NCBI Taxonomy" id="47790"/>
    <lineage>
        <taxon>Eukaryota</taxon>
        <taxon>Viridiplantae</taxon>
        <taxon>Chlorophyta</taxon>
        <taxon>core chlorophytes</taxon>
        <taxon>Chlorophyceae</taxon>
        <taxon>CS clade</taxon>
        <taxon>Chlamydomonadales</taxon>
        <taxon>Tetrabaenaceae</taxon>
        <taxon>Tetrabaena</taxon>
    </lineage>
</organism>
<dbReference type="OrthoDB" id="557071at2759"/>
<feature type="region of interest" description="Disordered" evidence="1">
    <location>
        <begin position="270"/>
        <end position="318"/>
    </location>
</feature>